<reference evidence="2 3" key="1">
    <citation type="submission" date="2017-03" db="EMBL/GenBank/DDBJ databases">
        <title>Genome Survey of Euroglyphus maynei.</title>
        <authorList>
            <person name="Arlian L.G."/>
            <person name="Morgan M.S."/>
            <person name="Rider S.D."/>
        </authorList>
    </citation>
    <scope>NUCLEOTIDE SEQUENCE [LARGE SCALE GENOMIC DNA]</scope>
    <source>
        <strain evidence="2">Arlian Lab</strain>
        <tissue evidence="2">Whole body</tissue>
    </source>
</reference>
<sequence length="94" mass="10574">MVSPEHKTPSIDFDLSSSSSTTASAEDFFPINCTFNSAQNLAGLIHSSVVVNYNNNYCTPVQYLCDIKEVLDDEVEDIKWSFESKLNVEKYEIV</sequence>
<evidence type="ECO:0000313" key="3">
    <source>
        <dbReference type="Proteomes" id="UP000194236"/>
    </source>
</evidence>
<proteinExistence type="predicted"/>
<name>A0A1Y3B4G5_EURMA</name>
<comment type="caution">
    <text evidence="2">The sequence shown here is derived from an EMBL/GenBank/DDBJ whole genome shotgun (WGS) entry which is preliminary data.</text>
</comment>
<keyword evidence="3" id="KW-1185">Reference proteome</keyword>
<evidence type="ECO:0000313" key="2">
    <source>
        <dbReference type="EMBL" id="OTF75087.1"/>
    </source>
</evidence>
<feature type="region of interest" description="Disordered" evidence="1">
    <location>
        <begin position="1"/>
        <end position="21"/>
    </location>
</feature>
<protein>
    <submittedName>
        <fullName evidence="2">Uncharacterized protein</fullName>
    </submittedName>
</protein>
<dbReference type="Proteomes" id="UP000194236">
    <property type="component" value="Unassembled WGS sequence"/>
</dbReference>
<dbReference type="AlphaFoldDB" id="A0A1Y3B4G5"/>
<accession>A0A1Y3B4G5</accession>
<dbReference type="EMBL" id="MUJZ01043774">
    <property type="protein sequence ID" value="OTF75087.1"/>
    <property type="molecule type" value="Genomic_DNA"/>
</dbReference>
<organism evidence="2 3">
    <name type="scientific">Euroglyphus maynei</name>
    <name type="common">Mayne's house dust mite</name>
    <dbReference type="NCBI Taxonomy" id="6958"/>
    <lineage>
        <taxon>Eukaryota</taxon>
        <taxon>Metazoa</taxon>
        <taxon>Ecdysozoa</taxon>
        <taxon>Arthropoda</taxon>
        <taxon>Chelicerata</taxon>
        <taxon>Arachnida</taxon>
        <taxon>Acari</taxon>
        <taxon>Acariformes</taxon>
        <taxon>Sarcoptiformes</taxon>
        <taxon>Astigmata</taxon>
        <taxon>Psoroptidia</taxon>
        <taxon>Analgoidea</taxon>
        <taxon>Pyroglyphidae</taxon>
        <taxon>Pyroglyphinae</taxon>
        <taxon>Euroglyphus</taxon>
    </lineage>
</organism>
<evidence type="ECO:0000256" key="1">
    <source>
        <dbReference type="SAM" id="MobiDB-lite"/>
    </source>
</evidence>
<gene>
    <name evidence="2" type="ORF">BLA29_007665</name>
</gene>